<accession>A0ABS4QIT8</accession>
<dbReference type="RefSeq" id="WP_209893530.1">
    <property type="nucleotide sequence ID" value="NZ_JAGGMR010000001.1"/>
</dbReference>
<dbReference type="EMBL" id="JAGGMR010000001">
    <property type="protein sequence ID" value="MBP2191627.1"/>
    <property type="molecule type" value="Genomic_DNA"/>
</dbReference>
<gene>
    <name evidence="1" type="ORF">BJ987_004528</name>
</gene>
<organism evidence="1 2">
    <name type="scientific">Nocardia goodfellowii</name>
    <dbReference type="NCBI Taxonomy" id="882446"/>
    <lineage>
        <taxon>Bacteria</taxon>
        <taxon>Bacillati</taxon>
        <taxon>Actinomycetota</taxon>
        <taxon>Actinomycetes</taxon>
        <taxon>Mycobacteriales</taxon>
        <taxon>Nocardiaceae</taxon>
        <taxon>Nocardia</taxon>
    </lineage>
</organism>
<evidence type="ECO:0000313" key="1">
    <source>
        <dbReference type="EMBL" id="MBP2191627.1"/>
    </source>
</evidence>
<proteinExistence type="predicted"/>
<comment type="caution">
    <text evidence="1">The sequence shown here is derived from an EMBL/GenBank/DDBJ whole genome shotgun (WGS) entry which is preliminary data.</text>
</comment>
<keyword evidence="2" id="KW-1185">Reference proteome</keyword>
<evidence type="ECO:0000313" key="2">
    <source>
        <dbReference type="Proteomes" id="UP001519325"/>
    </source>
</evidence>
<evidence type="ECO:0008006" key="3">
    <source>
        <dbReference type="Google" id="ProtNLM"/>
    </source>
</evidence>
<dbReference type="Proteomes" id="UP001519325">
    <property type="component" value="Unassembled WGS sequence"/>
</dbReference>
<reference evidence="1 2" key="1">
    <citation type="submission" date="2021-03" db="EMBL/GenBank/DDBJ databases">
        <title>Sequencing the genomes of 1000 actinobacteria strains.</title>
        <authorList>
            <person name="Klenk H.-P."/>
        </authorList>
    </citation>
    <scope>NUCLEOTIDE SEQUENCE [LARGE SCALE GENOMIC DNA]</scope>
    <source>
        <strain evidence="1 2">DSM 45516</strain>
    </source>
</reference>
<sequence>MTVMPRRYSTDIADQWAGWSYYGAAHRYDIHDTTEAGAACAQAMDQLETAADEARLRELAYDNGDRCAFIRLIEIMVDADRVDDLRLLARGGDDRAATTLMEYLVRTDSIDRLRAEASEDASARLWLAHLHFRRGEDEAGLAELEAMESDPDNGYYAHSERIAQLIRLGRIAEVRTMAQAGDRTATRCLKRMSTPPD</sequence>
<name>A0ABS4QIT8_9NOCA</name>
<protein>
    <recommendedName>
        <fullName evidence="3">HEAT repeat domain-containing protein</fullName>
    </recommendedName>
</protein>